<dbReference type="GO" id="GO:1903955">
    <property type="term" value="P:positive regulation of protein targeting to mitochondrion"/>
    <property type="evidence" value="ECO:0007669"/>
    <property type="project" value="TreeGrafter"/>
</dbReference>
<evidence type="ECO:0000256" key="5">
    <source>
        <dbReference type="ARBA" id="ARBA00022692"/>
    </source>
</evidence>
<dbReference type="EMBL" id="CAXIEN010000040">
    <property type="protein sequence ID" value="CAL1269407.1"/>
    <property type="molecule type" value="Genomic_DNA"/>
</dbReference>
<protein>
    <recommendedName>
        <fullName evidence="3">Mitochondrial import receptor subunit TOM7 homolog</fullName>
    </recommendedName>
    <alternativeName>
        <fullName evidence="11">Translocase of outer membrane 7 kDa subunit homolog</fullName>
    </alternativeName>
</protein>
<dbReference type="Proteomes" id="UP001497382">
    <property type="component" value="Unassembled WGS sequence"/>
</dbReference>
<dbReference type="GO" id="GO:0030150">
    <property type="term" value="P:protein import into mitochondrial matrix"/>
    <property type="evidence" value="ECO:0007669"/>
    <property type="project" value="InterPro"/>
</dbReference>
<evidence type="ECO:0000256" key="1">
    <source>
        <dbReference type="ARBA" id="ARBA00004572"/>
    </source>
</evidence>
<name>A0AAV1ZD65_9ARAC</name>
<keyword evidence="5 12" id="KW-0812">Transmembrane</keyword>
<evidence type="ECO:0000256" key="2">
    <source>
        <dbReference type="ARBA" id="ARBA00010917"/>
    </source>
</evidence>
<comment type="caution">
    <text evidence="13">The sequence shown here is derived from an EMBL/GenBank/DDBJ whole genome shotgun (WGS) entry which is preliminary data.</text>
</comment>
<evidence type="ECO:0000313" key="14">
    <source>
        <dbReference type="Proteomes" id="UP001497382"/>
    </source>
</evidence>
<organism evidence="13 14">
    <name type="scientific">Larinioides sclopetarius</name>
    <dbReference type="NCBI Taxonomy" id="280406"/>
    <lineage>
        <taxon>Eukaryota</taxon>
        <taxon>Metazoa</taxon>
        <taxon>Ecdysozoa</taxon>
        <taxon>Arthropoda</taxon>
        <taxon>Chelicerata</taxon>
        <taxon>Arachnida</taxon>
        <taxon>Araneae</taxon>
        <taxon>Araneomorphae</taxon>
        <taxon>Entelegynae</taxon>
        <taxon>Araneoidea</taxon>
        <taxon>Araneidae</taxon>
        <taxon>Larinioides</taxon>
    </lineage>
</organism>
<comment type="similarity">
    <text evidence="2">Belongs to the Tom7 family.</text>
</comment>
<evidence type="ECO:0000256" key="9">
    <source>
        <dbReference type="ARBA" id="ARBA00023128"/>
    </source>
</evidence>
<evidence type="ECO:0000256" key="6">
    <source>
        <dbReference type="ARBA" id="ARBA00022787"/>
    </source>
</evidence>
<dbReference type="PANTHER" id="PTHR46722">
    <property type="entry name" value="MITOCHONDRIAL IMPORT RECEPTOR SUBUNIT TOM7 HOMOLOG"/>
    <property type="match status" value="1"/>
</dbReference>
<evidence type="ECO:0000256" key="12">
    <source>
        <dbReference type="SAM" id="Phobius"/>
    </source>
</evidence>
<proteinExistence type="inferred from homology"/>
<keyword evidence="6" id="KW-1000">Mitochondrion outer membrane</keyword>
<gene>
    <name evidence="13" type="ORF">LARSCL_LOCUS4707</name>
</gene>
<reference evidence="13 14" key="1">
    <citation type="submission" date="2024-04" db="EMBL/GenBank/DDBJ databases">
        <authorList>
            <person name="Rising A."/>
            <person name="Reimegard J."/>
            <person name="Sonavane S."/>
            <person name="Akerstrom W."/>
            <person name="Nylinder S."/>
            <person name="Hedman E."/>
            <person name="Kallberg Y."/>
        </authorList>
    </citation>
    <scope>NUCLEOTIDE SEQUENCE [LARGE SCALE GENOMIC DNA]</scope>
</reference>
<keyword evidence="9" id="KW-0496">Mitochondrion</keyword>
<keyword evidence="7" id="KW-0653">Protein transport</keyword>
<dbReference type="GO" id="GO:0005742">
    <property type="term" value="C:mitochondrial outer membrane translocase complex"/>
    <property type="evidence" value="ECO:0007669"/>
    <property type="project" value="InterPro"/>
</dbReference>
<dbReference type="AlphaFoldDB" id="A0AAV1ZD65"/>
<accession>A0AAV1ZD65</accession>
<evidence type="ECO:0000256" key="8">
    <source>
        <dbReference type="ARBA" id="ARBA00022989"/>
    </source>
</evidence>
<feature type="non-terminal residue" evidence="13">
    <location>
        <position position="57"/>
    </location>
</feature>
<keyword evidence="4" id="KW-0813">Transport</keyword>
<dbReference type="Pfam" id="PF08038">
    <property type="entry name" value="Tom7"/>
    <property type="match status" value="1"/>
</dbReference>
<sequence>MNPETKKRISHVFTVVKTAFHWGFIPTIVYLGYKKGADPGMPPITPLSLRTRCLASR</sequence>
<dbReference type="InterPro" id="IPR012621">
    <property type="entry name" value="Tom7"/>
</dbReference>
<evidence type="ECO:0000256" key="10">
    <source>
        <dbReference type="ARBA" id="ARBA00023136"/>
    </source>
</evidence>
<evidence type="ECO:0000256" key="4">
    <source>
        <dbReference type="ARBA" id="ARBA00022448"/>
    </source>
</evidence>
<keyword evidence="10 12" id="KW-0472">Membrane</keyword>
<feature type="transmembrane region" description="Helical" evidence="12">
    <location>
        <begin position="12"/>
        <end position="33"/>
    </location>
</feature>
<evidence type="ECO:0000256" key="7">
    <source>
        <dbReference type="ARBA" id="ARBA00022927"/>
    </source>
</evidence>
<evidence type="ECO:0000313" key="13">
    <source>
        <dbReference type="EMBL" id="CAL1269407.1"/>
    </source>
</evidence>
<evidence type="ECO:0000256" key="3">
    <source>
        <dbReference type="ARBA" id="ARBA00014537"/>
    </source>
</evidence>
<evidence type="ECO:0000256" key="11">
    <source>
        <dbReference type="ARBA" id="ARBA00032786"/>
    </source>
</evidence>
<comment type="subcellular location">
    <subcellularLocation>
        <location evidence="1">Mitochondrion outer membrane</location>
        <topology evidence="1">Single-pass membrane protein</topology>
    </subcellularLocation>
</comment>
<keyword evidence="8 12" id="KW-1133">Transmembrane helix</keyword>
<keyword evidence="14" id="KW-1185">Reference proteome</keyword>
<dbReference type="PANTHER" id="PTHR46722:SF1">
    <property type="entry name" value="MITOCHONDRIAL IMPORT RECEPTOR SUBUNIT TOM7 HOMOLOG"/>
    <property type="match status" value="1"/>
</dbReference>